<evidence type="ECO:0000256" key="1">
    <source>
        <dbReference type="ARBA" id="ARBA00006360"/>
    </source>
</evidence>
<dbReference type="GO" id="GO:0003689">
    <property type="term" value="F:DNA clamp loader activity"/>
    <property type="evidence" value="ECO:0007669"/>
    <property type="project" value="TreeGrafter"/>
</dbReference>
<dbReference type="GO" id="GO:0006281">
    <property type="term" value="P:DNA repair"/>
    <property type="evidence" value="ECO:0007669"/>
    <property type="project" value="TreeGrafter"/>
</dbReference>
<dbReference type="Gene3D" id="3.40.50.300">
    <property type="entry name" value="P-loop containing nucleotide triphosphate hydrolases"/>
    <property type="match status" value="1"/>
</dbReference>
<dbReference type="SUPFAM" id="SSF52540">
    <property type="entry name" value="P-loop containing nucleoside triphosphate hydrolases"/>
    <property type="match status" value="1"/>
</dbReference>
<dbReference type="InterPro" id="IPR054506">
    <property type="entry name" value="DnaA_N-like_STI"/>
</dbReference>
<reference evidence="9 10" key="1">
    <citation type="journal article" date="2023" name="Hortic Res">
        <title>Pangenome of water caltrop reveals structural variations and asymmetric subgenome divergence after allopolyploidization.</title>
        <authorList>
            <person name="Zhang X."/>
            <person name="Chen Y."/>
            <person name="Wang L."/>
            <person name="Yuan Y."/>
            <person name="Fang M."/>
            <person name="Shi L."/>
            <person name="Lu R."/>
            <person name="Comes H.P."/>
            <person name="Ma Y."/>
            <person name="Chen Y."/>
            <person name="Huang G."/>
            <person name="Zhou Y."/>
            <person name="Zheng Z."/>
            <person name="Qiu Y."/>
        </authorList>
    </citation>
    <scope>NUCLEOTIDE SEQUENCE [LARGE SCALE GENOMIC DNA]</scope>
    <source>
        <tissue evidence="9">Roots</tissue>
    </source>
</reference>
<evidence type="ECO:0000256" key="3">
    <source>
        <dbReference type="ARBA" id="ARBA00022741"/>
    </source>
</evidence>
<keyword evidence="4" id="KW-0862">Zinc</keyword>
<dbReference type="Pfam" id="PF22608">
    <property type="entry name" value="DNAX_ATPase_lid"/>
    <property type="match status" value="1"/>
</dbReference>
<organism evidence="9 10">
    <name type="scientific">Trapa incisa</name>
    <dbReference type="NCBI Taxonomy" id="236973"/>
    <lineage>
        <taxon>Eukaryota</taxon>
        <taxon>Viridiplantae</taxon>
        <taxon>Streptophyta</taxon>
        <taxon>Embryophyta</taxon>
        <taxon>Tracheophyta</taxon>
        <taxon>Spermatophyta</taxon>
        <taxon>Magnoliopsida</taxon>
        <taxon>eudicotyledons</taxon>
        <taxon>Gunneridae</taxon>
        <taxon>Pentapetalae</taxon>
        <taxon>rosids</taxon>
        <taxon>malvids</taxon>
        <taxon>Myrtales</taxon>
        <taxon>Lythraceae</taxon>
        <taxon>Trapa</taxon>
    </lineage>
</organism>
<evidence type="ECO:0008006" key="11">
    <source>
        <dbReference type="Google" id="ProtNLM"/>
    </source>
</evidence>
<protein>
    <recommendedName>
        <fullName evidence="11">AAA+ ATPase domain-containing protein</fullName>
    </recommendedName>
</protein>
<keyword evidence="2" id="KW-0479">Metal-binding</keyword>
<accession>A0AAN7JLI4</accession>
<dbReference type="GO" id="GO:0003887">
    <property type="term" value="F:DNA-directed DNA polymerase activity"/>
    <property type="evidence" value="ECO:0007669"/>
    <property type="project" value="InterPro"/>
</dbReference>
<keyword evidence="5" id="KW-0067">ATP-binding</keyword>
<evidence type="ECO:0000313" key="10">
    <source>
        <dbReference type="Proteomes" id="UP001345219"/>
    </source>
</evidence>
<evidence type="ECO:0000256" key="5">
    <source>
        <dbReference type="ARBA" id="ARBA00022840"/>
    </source>
</evidence>
<evidence type="ECO:0000259" key="7">
    <source>
        <dbReference type="Pfam" id="PF22608"/>
    </source>
</evidence>
<dbReference type="InterPro" id="IPR050238">
    <property type="entry name" value="DNA_Rep/Repair_Clamp_Loader"/>
</dbReference>
<evidence type="ECO:0000256" key="2">
    <source>
        <dbReference type="ARBA" id="ARBA00022723"/>
    </source>
</evidence>
<evidence type="ECO:0000313" key="9">
    <source>
        <dbReference type="EMBL" id="KAK4749649.1"/>
    </source>
</evidence>
<dbReference type="InterPro" id="IPR027417">
    <property type="entry name" value="P-loop_NTPase"/>
</dbReference>
<dbReference type="InterPro" id="IPR045085">
    <property type="entry name" value="HLD_clamp_pol_III_gamma_tau"/>
</dbReference>
<keyword evidence="3" id="KW-0547">Nucleotide-binding</keyword>
<evidence type="ECO:0000259" key="8">
    <source>
        <dbReference type="Pfam" id="PF23007"/>
    </source>
</evidence>
<dbReference type="Gene3D" id="1.10.8.60">
    <property type="match status" value="1"/>
</dbReference>
<dbReference type="CDD" id="cd18137">
    <property type="entry name" value="HLD_clamp_pol_III_gamma_tau"/>
    <property type="match status" value="1"/>
</dbReference>
<dbReference type="Proteomes" id="UP001345219">
    <property type="component" value="Chromosome 21"/>
</dbReference>
<gene>
    <name evidence="9" type="ORF">SAY87_027098</name>
</gene>
<dbReference type="GO" id="GO:0003677">
    <property type="term" value="F:DNA binding"/>
    <property type="evidence" value="ECO:0007669"/>
    <property type="project" value="InterPro"/>
</dbReference>
<dbReference type="InterPro" id="IPR008921">
    <property type="entry name" value="DNA_pol3_clamp-load_cplx_C"/>
</dbReference>
<evidence type="ECO:0000256" key="4">
    <source>
        <dbReference type="ARBA" id="ARBA00022833"/>
    </source>
</evidence>
<dbReference type="InterPro" id="IPR012763">
    <property type="entry name" value="DNA_pol_III_sug/sutau_N"/>
</dbReference>
<dbReference type="PANTHER" id="PTHR11669:SF0">
    <property type="entry name" value="PROTEIN STICHEL-LIKE 2"/>
    <property type="match status" value="1"/>
</dbReference>
<proteinExistence type="inferred from homology"/>
<feature type="domain" description="DNA polymerase III subunit gamma/tau helical lid" evidence="7">
    <location>
        <begin position="459"/>
        <end position="499"/>
    </location>
</feature>
<name>A0AAN7JLI4_9MYRT</name>
<dbReference type="GO" id="GO:0005524">
    <property type="term" value="F:ATP binding"/>
    <property type="evidence" value="ECO:0007669"/>
    <property type="project" value="UniProtKB-KW"/>
</dbReference>
<dbReference type="SUPFAM" id="SSF48019">
    <property type="entry name" value="post-AAA+ oligomerization domain-like"/>
    <property type="match status" value="1"/>
</dbReference>
<feature type="domain" description="STICHEL DnaA-N-like alpha-beta" evidence="8">
    <location>
        <begin position="688"/>
        <end position="769"/>
    </location>
</feature>
<dbReference type="EMBL" id="JAXIOK010000018">
    <property type="protein sequence ID" value="KAK4749649.1"/>
    <property type="molecule type" value="Genomic_DNA"/>
</dbReference>
<comment type="caution">
    <text evidence="9">The sequence shown here is derived from an EMBL/GenBank/DDBJ whole genome shotgun (WGS) entry which is preliminary data.</text>
</comment>
<dbReference type="GO" id="GO:0046872">
    <property type="term" value="F:metal ion binding"/>
    <property type="evidence" value="ECO:0007669"/>
    <property type="project" value="UniProtKB-KW"/>
</dbReference>
<keyword evidence="6" id="KW-0175">Coiled coil</keyword>
<dbReference type="FunFam" id="1.10.8.60:FF:000013">
    <property type="entry name" value="DNA polymerase III subunit gamma/tau"/>
    <property type="match status" value="1"/>
</dbReference>
<dbReference type="Pfam" id="PF13177">
    <property type="entry name" value="DNA_pol3_delta2"/>
    <property type="match status" value="1"/>
</dbReference>
<dbReference type="GO" id="GO:0005663">
    <property type="term" value="C:DNA replication factor C complex"/>
    <property type="evidence" value="ECO:0007669"/>
    <property type="project" value="TreeGrafter"/>
</dbReference>
<dbReference type="GO" id="GO:0009360">
    <property type="term" value="C:DNA polymerase III complex"/>
    <property type="evidence" value="ECO:0007669"/>
    <property type="project" value="InterPro"/>
</dbReference>
<dbReference type="Pfam" id="PF23007">
    <property type="entry name" value="DnaA_N-like_STI"/>
    <property type="match status" value="1"/>
</dbReference>
<sequence>MDGRRHSVDVPISKALIALRRVRSLRDPSTNSMSKFASLFENVNWDTNSGNGISLQLVEGLRKASSLEDGQPGHEREDKSLSQLDWRSDFRKHDLISCGDPVIKQVEEKVFLEKKPKILGEPYIPNHMEDGFDSSTPLTNHLEDTDSCSAPIATSSLLENVKHRSKMPRSRKKSHVVADLSSCVGTPKLSISDAFPEGSSQSTSLLFAEEELDRDHPHFGRKVGCCWARTPKLRGSNHFYSDFESNPFMIKYEGETKKYSPRDSRKLYDVDNAPYSGTPRSLGQKYMPKSFKDLVGQNVVARSLLGALSSGRLSSVYLFHGPRGSGKTSASRIFAAALNCLALEEHGPCGICRECVILYSGGSRDVREVDCVRLNHADAVRSLIKSASIPPVSSRFSVFIMDECQVMHEETWSMISSGLENISRHSVFIMITPDLVKLPKTVLSRSQRYYFPKIKDADIASKLGSICAKEGLDFEAVALEFIADKSNGSLRDAEMMLDQLSLLGKRITTSMAYELVGTISDDDLADLLELALSSDTSNTIIKARELMRSRVDPVQLTSQLACFIMDILSSNCEEHISEARDKFLRRHTSEADLHKLGHALKILSETEKQLRTSTNQATWLTAALLQLSTSDYASLNEHCMKFCSGGMMEKYVRGDGCSRKYITGDRVEHFSSGSSGNDRTCCLRTEDDYRRVLDALWTRAAGLCKSKSLKSFLRKQGKLSSIDLNSGMIVAELEFENPNYVSRAEKYWKVIASSLQCILGCNVEIRINLVPGRELRKCSKAKKASFNFFSCSRRLDQKTSANSEQESDSDCCSYTSEKPMIGDRPNIGCSLECGSQKLHVYGHLRGASSTMRNGDGNVLGMGNCQSGISSHDCKQQFTGLCVDCSEEEFKYWRHQVLKVQEMGIQLKCCLEPSCKEKPNVLEAQVTCHSAEERANLTLSSPRKLSSSEAPACNGDLDGMDASDVLCWRTPRVALGKLGNQVMKDKATRLA</sequence>
<keyword evidence="10" id="KW-1185">Reference proteome</keyword>
<dbReference type="PANTHER" id="PTHR11669">
    <property type="entry name" value="REPLICATION FACTOR C / DNA POLYMERASE III GAMMA-TAU SUBUNIT"/>
    <property type="match status" value="1"/>
</dbReference>
<comment type="similarity">
    <text evidence="1">Belongs to the DnaX/STICHEL family.</text>
</comment>
<dbReference type="GO" id="GO:0006261">
    <property type="term" value="P:DNA-templated DNA replication"/>
    <property type="evidence" value="ECO:0007669"/>
    <property type="project" value="TreeGrafter"/>
</dbReference>
<dbReference type="NCBIfam" id="TIGR02397">
    <property type="entry name" value="dnaX_nterm"/>
    <property type="match status" value="1"/>
</dbReference>
<dbReference type="AlphaFoldDB" id="A0AAN7JLI4"/>
<evidence type="ECO:0000256" key="6">
    <source>
        <dbReference type="ARBA" id="ARBA00023054"/>
    </source>
</evidence>